<keyword evidence="6" id="KW-0961">Cell wall biogenesis/degradation</keyword>
<keyword evidence="9" id="KW-1133">Transmembrane helix</keyword>
<feature type="region of interest" description="Disordered" evidence="8">
    <location>
        <begin position="194"/>
        <end position="306"/>
    </location>
</feature>
<dbReference type="SUPFAM" id="SSF51126">
    <property type="entry name" value="Pectin lyase-like"/>
    <property type="match status" value="1"/>
</dbReference>
<proteinExistence type="inferred from homology"/>
<feature type="transmembrane region" description="Helical" evidence="9">
    <location>
        <begin position="12"/>
        <end position="32"/>
    </location>
</feature>
<evidence type="ECO:0000256" key="4">
    <source>
        <dbReference type="ARBA" id="ARBA00022801"/>
    </source>
</evidence>
<evidence type="ECO:0000259" key="10">
    <source>
        <dbReference type="Pfam" id="PF01095"/>
    </source>
</evidence>
<feature type="compositionally biased region" description="Basic and acidic residues" evidence="8">
    <location>
        <begin position="248"/>
        <end position="264"/>
    </location>
</feature>
<keyword evidence="13" id="KW-1185">Reference proteome</keyword>
<dbReference type="InterPro" id="IPR035513">
    <property type="entry name" value="Invertase/methylesterase_inhib"/>
</dbReference>
<evidence type="ECO:0000313" key="12">
    <source>
        <dbReference type="EMBL" id="KAG6431625.1"/>
    </source>
</evidence>
<dbReference type="InterPro" id="IPR000070">
    <property type="entry name" value="Pectinesterase_cat"/>
</dbReference>
<dbReference type="InterPro" id="IPR012334">
    <property type="entry name" value="Pectin_lyas_fold"/>
</dbReference>
<dbReference type="AlphaFoldDB" id="A0A8X8YEQ5"/>
<evidence type="ECO:0000256" key="6">
    <source>
        <dbReference type="ARBA" id="ARBA00023316"/>
    </source>
</evidence>
<dbReference type="EMBL" id="PNBA02000003">
    <property type="protein sequence ID" value="KAG6431625.1"/>
    <property type="molecule type" value="Genomic_DNA"/>
</dbReference>
<dbReference type="Gene3D" id="2.160.20.10">
    <property type="entry name" value="Single-stranded right-handed beta-helix, Pectin lyase-like"/>
    <property type="match status" value="1"/>
</dbReference>
<dbReference type="Gene3D" id="1.20.140.40">
    <property type="entry name" value="Invertase/pectin methylesterase inhibitor family protein"/>
    <property type="match status" value="1"/>
</dbReference>
<accession>A0A8X8YEQ5</accession>
<feature type="domain" description="Pectinesterase catalytic" evidence="10">
    <location>
        <begin position="138"/>
        <end position="194"/>
    </location>
</feature>
<dbReference type="Pfam" id="PF04043">
    <property type="entry name" value="PMEI"/>
    <property type="match status" value="1"/>
</dbReference>
<organism evidence="12">
    <name type="scientific">Salvia splendens</name>
    <name type="common">Scarlet sage</name>
    <dbReference type="NCBI Taxonomy" id="180675"/>
    <lineage>
        <taxon>Eukaryota</taxon>
        <taxon>Viridiplantae</taxon>
        <taxon>Streptophyta</taxon>
        <taxon>Embryophyta</taxon>
        <taxon>Tracheophyta</taxon>
        <taxon>Spermatophyta</taxon>
        <taxon>Magnoliopsida</taxon>
        <taxon>eudicotyledons</taxon>
        <taxon>Gunneridae</taxon>
        <taxon>Pentapetalae</taxon>
        <taxon>asterids</taxon>
        <taxon>lamiids</taxon>
        <taxon>Lamiales</taxon>
        <taxon>Lamiaceae</taxon>
        <taxon>Nepetoideae</taxon>
        <taxon>Mentheae</taxon>
        <taxon>Salviinae</taxon>
        <taxon>Salvia</taxon>
        <taxon>Salvia subgen. Calosphace</taxon>
        <taxon>core Calosphace</taxon>
    </lineage>
</organism>
<evidence type="ECO:0000256" key="9">
    <source>
        <dbReference type="SAM" id="Phobius"/>
    </source>
</evidence>
<keyword evidence="4" id="KW-0378">Hydrolase</keyword>
<dbReference type="InterPro" id="IPR011050">
    <property type="entry name" value="Pectin_lyase_fold/virulence"/>
</dbReference>
<evidence type="ECO:0000256" key="8">
    <source>
        <dbReference type="SAM" id="MobiDB-lite"/>
    </source>
</evidence>
<comment type="similarity">
    <text evidence="3">In the C-terminal section; belongs to the pectinesterase family.</text>
</comment>
<protein>
    <recommendedName>
        <fullName evidence="14">Pectinesterase inhibitor domain-containing protein</fullName>
    </recommendedName>
</protein>
<dbReference type="Proteomes" id="UP000298416">
    <property type="component" value="Unassembled WGS sequence"/>
</dbReference>
<gene>
    <name evidence="12" type="ORF">SASPL_109704</name>
</gene>
<comment type="catalytic activity">
    <reaction evidence="7">
        <text>[(1-&gt;4)-alpha-D-galacturonosyl methyl ester](n) + n H2O = [(1-&gt;4)-alpha-D-galacturonosyl](n) + n methanol + n H(+)</text>
        <dbReference type="Rhea" id="RHEA:22380"/>
        <dbReference type="Rhea" id="RHEA-COMP:14570"/>
        <dbReference type="Rhea" id="RHEA-COMP:14573"/>
        <dbReference type="ChEBI" id="CHEBI:15377"/>
        <dbReference type="ChEBI" id="CHEBI:15378"/>
        <dbReference type="ChEBI" id="CHEBI:17790"/>
        <dbReference type="ChEBI" id="CHEBI:140522"/>
        <dbReference type="ChEBI" id="CHEBI:140523"/>
        <dbReference type="EC" id="3.1.1.11"/>
    </reaction>
</comment>
<keyword evidence="9" id="KW-0472">Membrane</keyword>
<dbReference type="GO" id="GO:0042545">
    <property type="term" value="P:cell wall modification"/>
    <property type="evidence" value="ECO:0007669"/>
    <property type="project" value="InterPro"/>
</dbReference>
<evidence type="ECO:0000256" key="1">
    <source>
        <dbReference type="ARBA" id="ARBA00005184"/>
    </source>
</evidence>
<feature type="compositionally biased region" description="Basic and acidic residues" evidence="8">
    <location>
        <begin position="280"/>
        <end position="306"/>
    </location>
</feature>
<dbReference type="SUPFAM" id="SSF101148">
    <property type="entry name" value="Plant invertase/pectin methylesterase inhibitor"/>
    <property type="match status" value="1"/>
</dbReference>
<dbReference type="GO" id="GO:0030599">
    <property type="term" value="F:pectinesterase activity"/>
    <property type="evidence" value="ECO:0007669"/>
    <property type="project" value="UniProtKB-EC"/>
</dbReference>
<evidence type="ECO:0000259" key="11">
    <source>
        <dbReference type="Pfam" id="PF04043"/>
    </source>
</evidence>
<comment type="caution">
    <text evidence="12">The sequence shown here is derived from an EMBL/GenBank/DDBJ whole genome shotgun (WGS) entry which is preliminary data.</text>
</comment>
<comment type="pathway">
    <text evidence="1">Glycan metabolism; pectin degradation; 2-dehydro-3-deoxy-D-gluconate from pectin: step 1/5.</text>
</comment>
<reference evidence="12" key="2">
    <citation type="submission" date="2020-08" db="EMBL/GenBank/DDBJ databases">
        <title>Plant Genome Project.</title>
        <authorList>
            <person name="Zhang R.-G."/>
        </authorList>
    </citation>
    <scope>NUCLEOTIDE SEQUENCE</scope>
    <source>
        <strain evidence="12">Huo1</strain>
        <tissue evidence="12">Leaf</tissue>
    </source>
</reference>
<evidence type="ECO:0008006" key="14">
    <source>
        <dbReference type="Google" id="ProtNLM"/>
    </source>
</evidence>
<dbReference type="InterPro" id="IPR006501">
    <property type="entry name" value="Pectinesterase_inhib_dom"/>
</dbReference>
<feature type="compositionally biased region" description="Low complexity" evidence="8">
    <location>
        <begin position="237"/>
        <end position="247"/>
    </location>
</feature>
<dbReference type="Pfam" id="PF01095">
    <property type="entry name" value="Pectinesterase"/>
    <property type="match status" value="1"/>
</dbReference>
<evidence type="ECO:0000256" key="3">
    <source>
        <dbReference type="ARBA" id="ARBA00007786"/>
    </source>
</evidence>
<comment type="similarity">
    <text evidence="2">In the N-terminal section; belongs to the PMEI family.</text>
</comment>
<sequence>MNNCYTLEMILGLYHLYWALRIGLGYLLGYIISTLYELESALAELPASRPPYQNIRTLLSAAMTNQNACIDGFLDVENGRYLENLLTPVSQMISNVLALIKHVEGQESVKNVRMVTGEAAPRRRRRRRKRKRRLRANVVGEGGVYRENVVIPREKINIMLVGEGMNSTIITASRSLADGFSTFESATLSICGGRQVHSRRHHHTEHSSSGETPSRGATQDLERSVLPLQHRLPPGNPLCAPAAPALPRVHDSGDDRLHLRERGRGVQQVQDTGAEAAAGAEEHHHGAGEGGSEPEHRDQPAQVHDRGRGRVQLNGEEAFHDVPREAVEEVLEGVRCEQLPRRPDTPSRVAGVASVKRCGYCEVRRVQELRTRCIYEAADLVGWLPEQLHRRDGEAV</sequence>
<dbReference type="GO" id="GO:0004857">
    <property type="term" value="F:enzyme inhibitor activity"/>
    <property type="evidence" value="ECO:0007669"/>
    <property type="project" value="InterPro"/>
</dbReference>
<feature type="domain" description="Pectinesterase inhibitor" evidence="11">
    <location>
        <begin position="34"/>
        <end position="99"/>
    </location>
</feature>
<keyword evidence="5" id="KW-0063">Aspartyl esterase</keyword>
<name>A0A8X8YEQ5_SALSN</name>
<reference evidence="12" key="1">
    <citation type="submission" date="2018-01" db="EMBL/GenBank/DDBJ databases">
        <authorList>
            <person name="Mao J.F."/>
        </authorList>
    </citation>
    <scope>NUCLEOTIDE SEQUENCE</scope>
    <source>
        <strain evidence="12">Huo1</strain>
        <tissue evidence="12">Leaf</tissue>
    </source>
</reference>
<evidence type="ECO:0000256" key="2">
    <source>
        <dbReference type="ARBA" id="ARBA00006027"/>
    </source>
</evidence>
<evidence type="ECO:0000313" key="13">
    <source>
        <dbReference type="Proteomes" id="UP000298416"/>
    </source>
</evidence>
<evidence type="ECO:0000256" key="5">
    <source>
        <dbReference type="ARBA" id="ARBA00023085"/>
    </source>
</evidence>
<evidence type="ECO:0000256" key="7">
    <source>
        <dbReference type="ARBA" id="ARBA00047928"/>
    </source>
</evidence>
<keyword evidence="9" id="KW-0812">Transmembrane</keyword>
<dbReference type="PANTHER" id="PTHR31707">
    <property type="entry name" value="PECTINESTERASE"/>
    <property type="match status" value="1"/>
</dbReference>